<proteinExistence type="predicted"/>
<dbReference type="EMBL" id="HACG01040375">
    <property type="protein sequence ID" value="CEK87240.1"/>
    <property type="molecule type" value="Transcribed_RNA"/>
</dbReference>
<feature type="signal peptide" evidence="1">
    <location>
        <begin position="1"/>
        <end position="28"/>
    </location>
</feature>
<feature type="chain" id="PRO_5007391462" description="G-protein coupled receptors family 1 profile domain-containing protein" evidence="1">
    <location>
        <begin position="29"/>
        <end position="70"/>
    </location>
</feature>
<evidence type="ECO:0000313" key="3">
    <source>
        <dbReference type="EMBL" id="CEK87240.1"/>
    </source>
</evidence>
<sequence>VVVIQREHHMVLSLFYLLALATVNLCNAQPSAMMINSIVKALPCHAVQYLFSLSSSTYLPSNYLVTTTAK</sequence>
<evidence type="ECO:0008006" key="5">
    <source>
        <dbReference type="Google" id="ProtNLM"/>
    </source>
</evidence>
<reference evidence="2" key="1">
    <citation type="submission" date="2014-12" db="EMBL/GenBank/DDBJ databases">
        <title>Insight into the proteome of Arion vulgaris.</title>
        <authorList>
            <person name="Aradska J."/>
            <person name="Bulat T."/>
            <person name="Smidak R."/>
            <person name="Sarate P."/>
            <person name="Gangsoo J."/>
            <person name="Sialana F."/>
            <person name="Bilban M."/>
            <person name="Lubec G."/>
        </authorList>
    </citation>
    <scope>NUCLEOTIDE SEQUENCE</scope>
    <source>
        <tissue evidence="2">Skin</tissue>
    </source>
</reference>
<evidence type="ECO:0000313" key="2">
    <source>
        <dbReference type="EMBL" id="CEK87236.1"/>
    </source>
</evidence>
<organism evidence="2">
    <name type="scientific">Arion vulgaris</name>
    <dbReference type="NCBI Taxonomy" id="1028688"/>
    <lineage>
        <taxon>Eukaryota</taxon>
        <taxon>Metazoa</taxon>
        <taxon>Spiralia</taxon>
        <taxon>Lophotrochozoa</taxon>
        <taxon>Mollusca</taxon>
        <taxon>Gastropoda</taxon>
        <taxon>Heterobranchia</taxon>
        <taxon>Euthyneura</taxon>
        <taxon>Panpulmonata</taxon>
        <taxon>Eupulmonata</taxon>
        <taxon>Stylommatophora</taxon>
        <taxon>Helicina</taxon>
        <taxon>Arionoidea</taxon>
        <taxon>Arionidae</taxon>
        <taxon>Arion</taxon>
    </lineage>
</organism>
<name>A0A0B7B4L5_9EUPU</name>
<protein>
    <recommendedName>
        <fullName evidence="5">G-protein coupled receptors family 1 profile domain-containing protein</fullName>
    </recommendedName>
</protein>
<gene>
    <name evidence="2" type="primary">ORF158114</name>
    <name evidence="3" type="synonym">ORF158137</name>
    <name evidence="4" type="synonym">ORF158146</name>
</gene>
<evidence type="ECO:0000256" key="1">
    <source>
        <dbReference type="SAM" id="SignalP"/>
    </source>
</evidence>
<accession>A0A0B7B4L5</accession>
<feature type="non-terminal residue" evidence="2">
    <location>
        <position position="1"/>
    </location>
</feature>
<evidence type="ECO:0000313" key="4">
    <source>
        <dbReference type="EMBL" id="CEK87242.1"/>
    </source>
</evidence>
<keyword evidence="1" id="KW-0732">Signal</keyword>
<dbReference type="EMBL" id="HACG01040371">
    <property type="protein sequence ID" value="CEK87236.1"/>
    <property type="molecule type" value="Transcribed_RNA"/>
</dbReference>
<dbReference type="AlphaFoldDB" id="A0A0B7B4L5"/>
<dbReference type="EMBL" id="HACG01040377">
    <property type="protein sequence ID" value="CEK87242.1"/>
    <property type="molecule type" value="Transcribed_RNA"/>
</dbReference>